<dbReference type="GO" id="GO:0006401">
    <property type="term" value="P:RNA catabolic process"/>
    <property type="evidence" value="ECO:0007669"/>
    <property type="project" value="TreeGrafter"/>
</dbReference>
<comment type="caution">
    <text evidence="4">The sequence shown here is derived from an EMBL/GenBank/DDBJ whole genome shotgun (WGS) entry which is preliminary data.</text>
</comment>
<dbReference type="OrthoDB" id="435754at2759"/>
<dbReference type="InterPro" id="IPR033130">
    <property type="entry name" value="RNase_T2_His_AS_2"/>
</dbReference>
<name>A0A8H5HS30_9AGAR</name>
<keyword evidence="5" id="KW-1185">Reference proteome</keyword>
<protein>
    <recommendedName>
        <fullName evidence="2">ribonuclease T2</fullName>
        <ecNumber evidence="2">4.6.1.19</ecNumber>
    </recommendedName>
</protein>
<accession>A0A8H5HS30</accession>
<evidence type="ECO:0000313" key="4">
    <source>
        <dbReference type="EMBL" id="KAF5388498.1"/>
    </source>
</evidence>
<dbReference type="AlphaFoldDB" id="A0A8H5HS30"/>
<evidence type="ECO:0000256" key="1">
    <source>
        <dbReference type="ARBA" id="ARBA00007469"/>
    </source>
</evidence>
<dbReference type="Gene3D" id="3.90.730.10">
    <property type="entry name" value="Ribonuclease T2-like"/>
    <property type="match status" value="1"/>
</dbReference>
<dbReference type="SUPFAM" id="SSF55895">
    <property type="entry name" value="Ribonuclease Rh-like"/>
    <property type="match status" value="1"/>
</dbReference>
<organism evidence="4 5">
    <name type="scientific">Collybiopsis confluens</name>
    <dbReference type="NCBI Taxonomy" id="2823264"/>
    <lineage>
        <taxon>Eukaryota</taxon>
        <taxon>Fungi</taxon>
        <taxon>Dikarya</taxon>
        <taxon>Basidiomycota</taxon>
        <taxon>Agaricomycotina</taxon>
        <taxon>Agaricomycetes</taxon>
        <taxon>Agaricomycetidae</taxon>
        <taxon>Agaricales</taxon>
        <taxon>Marasmiineae</taxon>
        <taxon>Omphalotaceae</taxon>
        <taxon>Collybiopsis</taxon>
    </lineage>
</organism>
<evidence type="ECO:0000313" key="5">
    <source>
        <dbReference type="Proteomes" id="UP000518752"/>
    </source>
</evidence>
<dbReference type="GO" id="GO:0003723">
    <property type="term" value="F:RNA binding"/>
    <property type="evidence" value="ECO:0007669"/>
    <property type="project" value="InterPro"/>
</dbReference>
<dbReference type="EMBL" id="JAACJN010000029">
    <property type="protein sequence ID" value="KAF5388498.1"/>
    <property type="molecule type" value="Genomic_DNA"/>
</dbReference>
<evidence type="ECO:0000256" key="3">
    <source>
        <dbReference type="RuleBase" id="RU004328"/>
    </source>
</evidence>
<comment type="similarity">
    <text evidence="1 3">Belongs to the RNase T2 family.</text>
</comment>
<evidence type="ECO:0000256" key="2">
    <source>
        <dbReference type="ARBA" id="ARBA00012571"/>
    </source>
</evidence>
<dbReference type="Proteomes" id="UP000518752">
    <property type="component" value="Unassembled WGS sequence"/>
</dbReference>
<proteinExistence type="inferred from homology"/>
<dbReference type="Pfam" id="PF00445">
    <property type="entry name" value="Ribonuclease_T2"/>
    <property type="match status" value="1"/>
</dbReference>
<reference evidence="4 5" key="1">
    <citation type="journal article" date="2020" name="ISME J.">
        <title>Uncovering the hidden diversity of litter-decomposition mechanisms in mushroom-forming fungi.</title>
        <authorList>
            <person name="Floudas D."/>
            <person name="Bentzer J."/>
            <person name="Ahren D."/>
            <person name="Johansson T."/>
            <person name="Persson P."/>
            <person name="Tunlid A."/>
        </authorList>
    </citation>
    <scope>NUCLEOTIDE SEQUENCE [LARGE SCALE GENOMIC DNA]</scope>
    <source>
        <strain evidence="4 5">CBS 406.79</strain>
    </source>
</reference>
<dbReference type="InterPro" id="IPR001568">
    <property type="entry name" value="RNase_T2-like"/>
</dbReference>
<dbReference type="GO" id="GO:0033897">
    <property type="term" value="F:ribonuclease T2 activity"/>
    <property type="evidence" value="ECO:0007669"/>
    <property type="project" value="UniProtKB-EC"/>
</dbReference>
<sequence length="225" mass="25096">MGSGQTIAMGKGFADQSYCDFSRQYDPAPSPSTLQNGTVIPPYKGPEVDTFIKAFGRSDLLDYMNTYWINLGAPNVDFWAHEFSKHGTCISTFDVTCYGTRYQVHADVIDFFDTVIRAFHQYPTFNMLAAAGIRPSNKTGYAIEQIQSALMAQTGALPFLGCTNGTILTEVYYYHHVRGTAQYGHYKNINTTSPATTCLSNAAIWYYERTPGSERKVGFNDDPYV</sequence>
<dbReference type="GO" id="GO:0005576">
    <property type="term" value="C:extracellular region"/>
    <property type="evidence" value="ECO:0007669"/>
    <property type="project" value="TreeGrafter"/>
</dbReference>
<dbReference type="InterPro" id="IPR036430">
    <property type="entry name" value="RNase_T2-like_sf"/>
</dbReference>
<dbReference type="EC" id="4.6.1.19" evidence="2"/>
<dbReference type="PANTHER" id="PTHR11240">
    <property type="entry name" value="RIBONUCLEASE T2"/>
    <property type="match status" value="1"/>
</dbReference>
<dbReference type="PROSITE" id="PS00531">
    <property type="entry name" value="RNASE_T2_2"/>
    <property type="match status" value="1"/>
</dbReference>
<gene>
    <name evidence="4" type="ORF">D9757_004613</name>
</gene>
<dbReference type="PANTHER" id="PTHR11240:SF17">
    <property type="entry name" value="RIBONUCLEASE T2"/>
    <property type="match status" value="1"/>
</dbReference>